<organism evidence="8">
    <name type="scientific">hydrothermal vent metagenome</name>
    <dbReference type="NCBI Taxonomy" id="652676"/>
    <lineage>
        <taxon>unclassified sequences</taxon>
        <taxon>metagenomes</taxon>
        <taxon>ecological metagenomes</taxon>
    </lineage>
</organism>
<dbReference type="Gene3D" id="3.40.1010.10">
    <property type="entry name" value="Cobalt-precorrin-4 Transmethylase, Domain 1"/>
    <property type="match status" value="1"/>
</dbReference>
<dbReference type="PROSITE" id="PS01296">
    <property type="entry name" value="RSMI"/>
    <property type="match status" value="1"/>
</dbReference>
<reference evidence="8" key="1">
    <citation type="submission" date="2018-06" db="EMBL/GenBank/DDBJ databases">
        <authorList>
            <person name="Zhirakovskaya E."/>
        </authorList>
    </citation>
    <scope>NUCLEOTIDE SEQUENCE</scope>
</reference>
<dbReference type="Gene3D" id="3.30.950.10">
    <property type="entry name" value="Methyltransferase, Cobalt-precorrin-4 Transmethylase, Domain 2"/>
    <property type="match status" value="1"/>
</dbReference>
<dbReference type="InterPro" id="IPR053910">
    <property type="entry name" value="RsmI_HTH"/>
</dbReference>
<dbReference type="Pfam" id="PF00590">
    <property type="entry name" value="TP_methylase"/>
    <property type="match status" value="1"/>
</dbReference>
<dbReference type="CDD" id="cd11648">
    <property type="entry name" value="RsmI"/>
    <property type="match status" value="1"/>
</dbReference>
<dbReference type="NCBIfam" id="TIGR00096">
    <property type="entry name" value="16S rRNA (cytidine(1402)-2'-O)-methyltransferase"/>
    <property type="match status" value="1"/>
</dbReference>
<keyword evidence="2" id="KW-0698">rRNA processing</keyword>
<keyword evidence="1" id="KW-0963">Cytoplasm</keyword>
<dbReference type="PANTHER" id="PTHR46111:SF1">
    <property type="entry name" value="RIBOSOMAL RNA SMALL SUBUNIT METHYLTRANSFERASE I"/>
    <property type="match status" value="1"/>
</dbReference>
<dbReference type="InterPro" id="IPR035996">
    <property type="entry name" value="4pyrrol_Methylase_sf"/>
</dbReference>
<dbReference type="EC" id="2.1.1.198" evidence="8"/>
<name>A0A3B1BCA3_9ZZZZ</name>
<evidence type="ECO:0000259" key="6">
    <source>
        <dbReference type="Pfam" id="PF00590"/>
    </source>
</evidence>
<gene>
    <name evidence="8" type="ORF">MNBD_GAMMA24-2486</name>
</gene>
<dbReference type="InterPro" id="IPR014777">
    <property type="entry name" value="4pyrrole_Mease_sub1"/>
</dbReference>
<evidence type="ECO:0000256" key="5">
    <source>
        <dbReference type="ARBA" id="ARBA00022691"/>
    </source>
</evidence>
<proteinExistence type="inferred from homology"/>
<evidence type="ECO:0000256" key="2">
    <source>
        <dbReference type="ARBA" id="ARBA00022552"/>
    </source>
</evidence>
<dbReference type="PANTHER" id="PTHR46111">
    <property type="entry name" value="RIBOSOMAL RNA SMALL SUBUNIT METHYLTRANSFERASE I"/>
    <property type="match status" value="1"/>
</dbReference>
<dbReference type="InterPro" id="IPR014776">
    <property type="entry name" value="4pyrrole_Mease_sub2"/>
</dbReference>
<keyword evidence="4 8" id="KW-0808">Transferase</keyword>
<dbReference type="Pfam" id="PF23016">
    <property type="entry name" value="RsmI_C"/>
    <property type="match status" value="1"/>
</dbReference>
<evidence type="ECO:0000256" key="3">
    <source>
        <dbReference type="ARBA" id="ARBA00022603"/>
    </source>
</evidence>
<evidence type="ECO:0000256" key="1">
    <source>
        <dbReference type="ARBA" id="ARBA00022490"/>
    </source>
</evidence>
<dbReference type="InterPro" id="IPR008189">
    <property type="entry name" value="rRNA_ssu_MeTfrase_I"/>
</dbReference>
<dbReference type="GO" id="GO:0006364">
    <property type="term" value="P:rRNA processing"/>
    <property type="evidence" value="ECO:0007669"/>
    <property type="project" value="UniProtKB-KW"/>
</dbReference>
<dbReference type="SUPFAM" id="SSF53790">
    <property type="entry name" value="Tetrapyrrole methylase"/>
    <property type="match status" value="1"/>
</dbReference>
<sequence>MDFPKQCLYVVATPIGNLGDFSPRAVKILQRVDLIAVEDTRHSGRLLQHFAIHTPMQALHEHNERKLAEALLQKIESGQTLALISDAGTPLLSDPGYHLVRLVRKKGIRVIPVPGACAAITALSAAGLATDRFRFEGFLSAKSGARRQQLESLKQEIPTLLFYESPHRIEDSLRDMLAIFGEQRQAVLARELTKTFETIRSGTLVELSNWVAGDANQRKGEIVVLVEGAAIADPDDLDADAERVLKILLQDLPLKQAVGLATEITGVRKKKLYARGLELKRTDDG</sequence>
<dbReference type="GO" id="GO:0032259">
    <property type="term" value="P:methylation"/>
    <property type="evidence" value="ECO:0007669"/>
    <property type="project" value="UniProtKB-KW"/>
</dbReference>
<evidence type="ECO:0000259" key="7">
    <source>
        <dbReference type="Pfam" id="PF23016"/>
    </source>
</evidence>
<evidence type="ECO:0000313" key="8">
    <source>
        <dbReference type="EMBL" id="VAX11961.1"/>
    </source>
</evidence>
<accession>A0A3B1BCA3</accession>
<protein>
    <submittedName>
        <fullName evidence="8">16S rRNA (Cytidine(1402)-2'-O)-methyltransferase</fullName>
        <ecNumber evidence="8">2.1.1.198</ecNumber>
    </submittedName>
</protein>
<dbReference type="PIRSF" id="PIRSF005917">
    <property type="entry name" value="MTase_YraL"/>
    <property type="match status" value="1"/>
</dbReference>
<dbReference type="FunFam" id="3.30.950.10:FF:000002">
    <property type="entry name" value="Ribosomal RNA small subunit methyltransferase I"/>
    <property type="match status" value="1"/>
</dbReference>
<dbReference type="AlphaFoldDB" id="A0A3B1BCA3"/>
<dbReference type="GO" id="GO:0008168">
    <property type="term" value="F:methyltransferase activity"/>
    <property type="evidence" value="ECO:0007669"/>
    <property type="project" value="UniProtKB-KW"/>
</dbReference>
<dbReference type="FunFam" id="3.40.1010.10:FF:000002">
    <property type="entry name" value="Ribosomal RNA small subunit methyltransferase I"/>
    <property type="match status" value="1"/>
</dbReference>
<evidence type="ECO:0000256" key="4">
    <source>
        <dbReference type="ARBA" id="ARBA00022679"/>
    </source>
</evidence>
<feature type="domain" description="Tetrapyrrole methylase" evidence="6">
    <location>
        <begin position="8"/>
        <end position="207"/>
    </location>
</feature>
<dbReference type="InterPro" id="IPR000878">
    <property type="entry name" value="4pyrrol_Mease"/>
</dbReference>
<dbReference type="InterPro" id="IPR018063">
    <property type="entry name" value="SAM_MeTrfase_RsmI_CS"/>
</dbReference>
<keyword evidence="3 8" id="KW-0489">Methyltransferase</keyword>
<feature type="domain" description="RsmI HTH" evidence="7">
    <location>
        <begin position="235"/>
        <end position="280"/>
    </location>
</feature>
<dbReference type="HAMAP" id="MF_01877">
    <property type="entry name" value="16SrRNA_methyltr_I"/>
    <property type="match status" value="1"/>
</dbReference>
<keyword evidence="5" id="KW-0949">S-adenosyl-L-methionine</keyword>
<dbReference type="EMBL" id="UOFZ01000006">
    <property type="protein sequence ID" value="VAX11961.1"/>
    <property type="molecule type" value="Genomic_DNA"/>
</dbReference>